<feature type="transmembrane region" description="Helical" evidence="8">
    <location>
        <begin position="206"/>
        <end position="229"/>
    </location>
</feature>
<dbReference type="Proteomes" id="UP000242715">
    <property type="component" value="Unassembled WGS sequence"/>
</dbReference>
<feature type="transmembrane region" description="Helical" evidence="8">
    <location>
        <begin position="84"/>
        <end position="106"/>
    </location>
</feature>
<comment type="similarity">
    <text evidence="2">Belongs to the major facilitator superfamily. Sugar transporter (TC 2.A.1.1) family.</text>
</comment>
<dbReference type="PROSITE" id="PS00217">
    <property type="entry name" value="SUGAR_TRANSPORT_2"/>
    <property type="match status" value="1"/>
</dbReference>
<dbReference type="InterPro" id="IPR036259">
    <property type="entry name" value="MFS_trans_sf"/>
</dbReference>
<dbReference type="Pfam" id="PF00083">
    <property type="entry name" value="Sugar_tr"/>
    <property type="match status" value="1"/>
</dbReference>
<feature type="transmembrane region" description="Helical" evidence="8">
    <location>
        <begin position="118"/>
        <end position="136"/>
    </location>
</feature>
<evidence type="ECO:0000256" key="8">
    <source>
        <dbReference type="SAM" id="Phobius"/>
    </source>
</evidence>
<dbReference type="InterPro" id="IPR005829">
    <property type="entry name" value="Sugar_transporter_CS"/>
</dbReference>
<accession>A0A2Z6P2W8</accession>
<gene>
    <name evidence="10" type="ORF">TSUD_141080</name>
</gene>
<proteinExistence type="inferred from homology"/>
<dbReference type="PANTHER" id="PTHR48020:SF49">
    <property type="entry name" value="SUGAR TRANSPORTER"/>
    <property type="match status" value="1"/>
</dbReference>
<evidence type="ECO:0000313" key="11">
    <source>
        <dbReference type="Proteomes" id="UP000242715"/>
    </source>
</evidence>
<dbReference type="AlphaFoldDB" id="A0A2Z6P2W8"/>
<keyword evidence="5 8" id="KW-1133">Transmembrane helix</keyword>
<feature type="region of interest" description="Disordered" evidence="7">
    <location>
        <begin position="1"/>
        <end position="37"/>
    </location>
</feature>
<evidence type="ECO:0000256" key="1">
    <source>
        <dbReference type="ARBA" id="ARBA00004141"/>
    </source>
</evidence>
<dbReference type="OrthoDB" id="6339427at2759"/>
<feature type="transmembrane region" description="Helical" evidence="8">
    <location>
        <begin position="176"/>
        <end position="194"/>
    </location>
</feature>
<reference evidence="11" key="1">
    <citation type="journal article" date="2017" name="Front. Plant Sci.">
        <title>Climate Clever Clovers: New Paradigm to Reduce the Environmental Footprint of Ruminants by Breeding Low Methanogenic Forages Utilizing Haplotype Variation.</title>
        <authorList>
            <person name="Kaur P."/>
            <person name="Appels R."/>
            <person name="Bayer P.E."/>
            <person name="Keeble-Gagnere G."/>
            <person name="Wang J."/>
            <person name="Hirakawa H."/>
            <person name="Shirasawa K."/>
            <person name="Vercoe P."/>
            <person name="Stefanova K."/>
            <person name="Durmic Z."/>
            <person name="Nichols P."/>
            <person name="Revell C."/>
            <person name="Isobe S.N."/>
            <person name="Edwards D."/>
            <person name="Erskine W."/>
        </authorList>
    </citation>
    <scope>NUCLEOTIDE SEQUENCE [LARGE SCALE GENOMIC DNA]</scope>
    <source>
        <strain evidence="11">cv. Daliak</strain>
    </source>
</reference>
<feature type="compositionally biased region" description="Basic and acidic residues" evidence="7">
    <location>
        <begin position="1"/>
        <end position="10"/>
    </location>
</feature>
<evidence type="ECO:0000256" key="4">
    <source>
        <dbReference type="ARBA" id="ARBA00022692"/>
    </source>
</evidence>
<evidence type="ECO:0000256" key="6">
    <source>
        <dbReference type="ARBA" id="ARBA00023136"/>
    </source>
</evidence>
<dbReference type="InterPro" id="IPR003663">
    <property type="entry name" value="Sugar/inositol_transpt"/>
</dbReference>
<dbReference type="InterPro" id="IPR020846">
    <property type="entry name" value="MFS_dom"/>
</dbReference>
<dbReference type="InterPro" id="IPR050814">
    <property type="entry name" value="Myo-inositol_Transporter"/>
</dbReference>
<dbReference type="PROSITE" id="PS00216">
    <property type="entry name" value="SUGAR_TRANSPORT_1"/>
    <property type="match status" value="1"/>
</dbReference>
<name>A0A2Z6P2W8_TRISU</name>
<evidence type="ECO:0000256" key="2">
    <source>
        <dbReference type="ARBA" id="ARBA00010992"/>
    </source>
</evidence>
<feature type="transmembrane region" description="Helical" evidence="8">
    <location>
        <begin position="142"/>
        <end position="164"/>
    </location>
</feature>
<keyword evidence="4 8" id="KW-0812">Transmembrane</keyword>
<evidence type="ECO:0000256" key="3">
    <source>
        <dbReference type="ARBA" id="ARBA00022448"/>
    </source>
</evidence>
<protein>
    <recommendedName>
        <fullName evidence="9">Major facilitator superfamily (MFS) profile domain-containing protein</fullName>
    </recommendedName>
</protein>
<organism evidence="10 11">
    <name type="scientific">Trifolium subterraneum</name>
    <name type="common">Subterranean clover</name>
    <dbReference type="NCBI Taxonomy" id="3900"/>
    <lineage>
        <taxon>Eukaryota</taxon>
        <taxon>Viridiplantae</taxon>
        <taxon>Streptophyta</taxon>
        <taxon>Embryophyta</taxon>
        <taxon>Tracheophyta</taxon>
        <taxon>Spermatophyta</taxon>
        <taxon>Magnoliopsida</taxon>
        <taxon>eudicotyledons</taxon>
        <taxon>Gunneridae</taxon>
        <taxon>Pentapetalae</taxon>
        <taxon>rosids</taxon>
        <taxon>fabids</taxon>
        <taxon>Fabales</taxon>
        <taxon>Fabaceae</taxon>
        <taxon>Papilionoideae</taxon>
        <taxon>50 kb inversion clade</taxon>
        <taxon>NPAAA clade</taxon>
        <taxon>Hologalegina</taxon>
        <taxon>IRL clade</taxon>
        <taxon>Trifolieae</taxon>
        <taxon>Trifolium</taxon>
    </lineage>
</organism>
<dbReference type="Gene3D" id="1.20.1250.20">
    <property type="entry name" value="MFS general substrate transporter like domains"/>
    <property type="match status" value="1"/>
</dbReference>
<dbReference type="PROSITE" id="PS50850">
    <property type="entry name" value="MFS"/>
    <property type="match status" value="1"/>
</dbReference>
<keyword evidence="6 8" id="KW-0472">Membrane</keyword>
<evidence type="ECO:0000313" key="10">
    <source>
        <dbReference type="EMBL" id="GAU43470.1"/>
    </source>
</evidence>
<evidence type="ECO:0000256" key="7">
    <source>
        <dbReference type="SAM" id="MobiDB-lite"/>
    </source>
</evidence>
<comment type="subcellular location">
    <subcellularLocation>
        <location evidence="1">Membrane</location>
        <topology evidence="1">Multi-pass membrane protein</topology>
    </subcellularLocation>
</comment>
<evidence type="ECO:0000256" key="5">
    <source>
        <dbReference type="ARBA" id="ARBA00022989"/>
    </source>
</evidence>
<dbReference type="PRINTS" id="PR00171">
    <property type="entry name" value="SUGRTRNSPORT"/>
</dbReference>
<dbReference type="InterPro" id="IPR005828">
    <property type="entry name" value="MFS_sugar_transport-like"/>
</dbReference>
<dbReference type="GO" id="GO:0022857">
    <property type="term" value="F:transmembrane transporter activity"/>
    <property type="evidence" value="ECO:0007669"/>
    <property type="project" value="InterPro"/>
</dbReference>
<evidence type="ECO:0000259" key="9">
    <source>
        <dbReference type="PROSITE" id="PS50850"/>
    </source>
</evidence>
<dbReference type="SUPFAM" id="SSF103473">
    <property type="entry name" value="MFS general substrate transporter"/>
    <property type="match status" value="1"/>
</dbReference>
<keyword evidence="11" id="KW-1185">Reference proteome</keyword>
<dbReference type="PANTHER" id="PTHR48020">
    <property type="entry name" value="PROTON MYO-INOSITOL COTRANSPORTER"/>
    <property type="match status" value="1"/>
</dbReference>
<dbReference type="GO" id="GO:0016020">
    <property type="term" value="C:membrane"/>
    <property type="evidence" value="ECO:0007669"/>
    <property type="project" value="UniProtKB-SubCell"/>
</dbReference>
<keyword evidence="3" id="KW-0813">Transport</keyword>
<dbReference type="EMBL" id="DF973973">
    <property type="protein sequence ID" value="GAU43470.1"/>
    <property type="molecule type" value="Genomic_DNA"/>
</dbReference>
<sequence length="244" mass="26406">MDDMNKENYDYHPLPASDSRSDQCNINNNGENNSDEECQKNNVHHINKYALAGAILASTNSILLGYDIGVMSGAVIYIRQDLNISSVQVEILVGCLNVCSLIGSLASGKTSDMIGRRFTIMIAALTFLIGAILMGLAPSFTFLMFGRVIAGIGVGFSLMISPVYVAELSPDLTRGFLTSLPEIFITIGILLGYVSNYALSYLPLGLNWRIMLGISAFPAVLVALGVLAMPESPRWLVMKGNFQL</sequence>
<feature type="transmembrane region" description="Helical" evidence="8">
    <location>
        <begin position="49"/>
        <end position="78"/>
    </location>
</feature>
<feature type="domain" description="Major facilitator superfamily (MFS) profile" evidence="9">
    <location>
        <begin position="53"/>
        <end position="244"/>
    </location>
</feature>